<dbReference type="GO" id="GO:0003700">
    <property type="term" value="F:DNA-binding transcription factor activity"/>
    <property type="evidence" value="ECO:0007669"/>
    <property type="project" value="InterPro"/>
</dbReference>
<dbReference type="OrthoDB" id="9803764at2"/>
<dbReference type="Gene3D" id="1.10.10.60">
    <property type="entry name" value="Homeodomain-like"/>
    <property type="match status" value="2"/>
</dbReference>
<dbReference type="InterPro" id="IPR018060">
    <property type="entry name" value="HTH_AraC"/>
</dbReference>
<name>A0A1M5HMZ9_9BACT</name>
<proteinExistence type="predicted"/>
<keyword evidence="1" id="KW-0805">Transcription regulation</keyword>
<dbReference type="InterPro" id="IPR029062">
    <property type="entry name" value="Class_I_gatase-like"/>
</dbReference>
<dbReference type="PRINTS" id="PR00032">
    <property type="entry name" value="HTHARAC"/>
</dbReference>
<evidence type="ECO:0000259" key="4">
    <source>
        <dbReference type="PROSITE" id="PS01124"/>
    </source>
</evidence>
<dbReference type="Pfam" id="PF01965">
    <property type="entry name" value="DJ-1_PfpI"/>
    <property type="match status" value="1"/>
</dbReference>
<evidence type="ECO:0000256" key="2">
    <source>
        <dbReference type="ARBA" id="ARBA00023125"/>
    </source>
</evidence>
<reference evidence="5 6" key="1">
    <citation type="submission" date="2016-11" db="EMBL/GenBank/DDBJ databases">
        <authorList>
            <person name="Jaros S."/>
            <person name="Januszkiewicz K."/>
            <person name="Wedrychowicz H."/>
        </authorList>
    </citation>
    <scope>NUCLEOTIDE SEQUENCE [LARGE SCALE GENOMIC DNA]</scope>
    <source>
        <strain evidence="5 6">DSM 21986</strain>
    </source>
</reference>
<dbReference type="SUPFAM" id="SSF46689">
    <property type="entry name" value="Homeodomain-like"/>
    <property type="match status" value="2"/>
</dbReference>
<keyword evidence="3" id="KW-0804">Transcription</keyword>
<dbReference type="GO" id="GO:0043565">
    <property type="term" value="F:sequence-specific DNA binding"/>
    <property type="evidence" value="ECO:0007669"/>
    <property type="project" value="InterPro"/>
</dbReference>
<dbReference type="InterPro" id="IPR052158">
    <property type="entry name" value="INH-QAR"/>
</dbReference>
<dbReference type="SUPFAM" id="SSF52317">
    <property type="entry name" value="Class I glutamine amidotransferase-like"/>
    <property type="match status" value="1"/>
</dbReference>
<dbReference type="AlphaFoldDB" id="A0A1M5HMZ9"/>
<sequence length="339" mass="38227">MREVVVIFLEGGTPSTAVTPVEILSSAGYLYEALQGKEGERKFNVRTASLSGESVQTLSALKLDPDYSIEEIESADLMVVAAGGGDLDIECERNAKLPPLLCEAYENGTAIAGVCSGVVQLAEAGLLDGRPATTHWALVDDCRKRYPKVDWQPERYVTESDRVFCSGGVYSGVDLCLYIIEKYCGHQIAMQTAKALLVRTPRVWQAGYTAETPQINHEDKEIRKLQEWLFKNYSKNIKVADLADRANMSQRNFMRRFKAATGETPINYVQRLRINAARHLLENDLKTVREVCRKIGYEDLNFFRKLFKRYTGLTPSTYRDRFSVNSPDGVTYGRRTHHH</sequence>
<dbReference type="PROSITE" id="PS01124">
    <property type="entry name" value="HTH_ARAC_FAMILY_2"/>
    <property type="match status" value="1"/>
</dbReference>
<dbReference type="InterPro" id="IPR018062">
    <property type="entry name" value="HTH_AraC-typ_CS"/>
</dbReference>
<dbReference type="Pfam" id="PF12833">
    <property type="entry name" value="HTH_18"/>
    <property type="match status" value="1"/>
</dbReference>
<dbReference type="InterPro" id="IPR020449">
    <property type="entry name" value="Tscrpt_reg_AraC-type_HTH"/>
</dbReference>
<protein>
    <submittedName>
        <fullName evidence="5">Transcriptional regulator, AraC family with amidase-like domain</fullName>
    </submittedName>
</protein>
<evidence type="ECO:0000313" key="5">
    <source>
        <dbReference type="EMBL" id="SHG17333.1"/>
    </source>
</evidence>
<dbReference type="Gene3D" id="3.40.50.880">
    <property type="match status" value="1"/>
</dbReference>
<evidence type="ECO:0000256" key="3">
    <source>
        <dbReference type="ARBA" id="ARBA00023163"/>
    </source>
</evidence>
<dbReference type="RefSeq" id="WP_073067029.1">
    <property type="nucleotide sequence ID" value="NZ_FQUS01000020.1"/>
</dbReference>
<keyword evidence="6" id="KW-1185">Reference proteome</keyword>
<evidence type="ECO:0000313" key="6">
    <source>
        <dbReference type="Proteomes" id="UP000184041"/>
    </source>
</evidence>
<feature type="domain" description="HTH araC/xylS-type" evidence="4">
    <location>
        <begin position="223"/>
        <end position="321"/>
    </location>
</feature>
<accession>A0A1M5HMZ9</accession>
<dbReference type="STRING" id="1194090.SAMN05443144_12093"/>
<dbReference type="InterPro" id="IPR009057">
    <property type="entry name" value="Homeodomain-like_sf"/>
</dbReference>
<keyword evidence="2" id="KW-0238">DNA-binding</keyword>
<evidence type="ECO:0000256" key="1">
    <source>
        <dbReference type="ARBA" id="ARBA00023015"/>
    </source>
</evidence>
<organism evidence="5 6">
    <name type="scientific">Fodinibius roseus</name>
    <dbReference type="NCBI Taxonomy" id="1194090"/>
    <lineage>
        <taxon>Bacteria</taxon>
        <taxon>Pseudomonadati</taxon>
        <taxon>Balneolota</taxon>
        <taxon>Balneolia</taxon>
        <taxon>Balneolales</taxon>
        <taxon>Balneolaceae</taxon>
        <taxon>Fodinibius</taxon>
    </lineage>
</organism>
<dbReference type="InterPro" id="IPR002818">
    <property type="entry name" value="DJ-1/PfpI"/>
</dbReference>
<dbReference type="SMART" id="SM00342">
    <property type="entry name" value="HTH_ARAC"/>
    <property type="match status" value="1"/>
</dbReference>
<gene>
    <name evidence="5" type="ORF">SAMN05443144_12093</name>
</gene>
<dbReference type="EMBL" id="FQUS01000020">
    <property type="protein sequence ID" value="SHG17333.1"/>
    <property type="molecule type" value="Genomic_DNA"/>
</dbReference>
<dbReference type="PANTHER" id="PTHR43130">
    <property type="entry name" value="ARAC-FAMILY TRANSCRIPTIONAL REGULATOR"/>
    <property type="match status" value="1"/>
</dbReference>
<dbReference type="PANTHER" id="PTHR43130:SF11">
    <property type="entry name" value="TRANSCRIPTIONAL REGULATORY PROTEIN"/>
    <property type="match status" value="1"/>
</dbReference>
<dbReference type="Proteomes" id="UP000184041">
    <property type="component" value="Unassembled WGS sequence"/>
</dbReference>
<dbReference type="PROSITE" id="PS00041">
    <property type="entry name" value="HTH_ARAC_FAMILY_1"/>
    <property type="match status" value="1"/>
</dbReference>